<accession>A0A1Y2DID6</accession>
<comment type="caution">
    <text evidence="1">The sequence shown here is derived from an EMBL/GenBank/DDBJ whole genome shotgun (WGS) entry which is preliminary data.</text>
</comment>
<protein>
    <submittedName>
        <fullName evidence="1">Uncharacterized protein</fullName>
    </submittedName>
</protein>
<organism evidence="1 2">
    <name type="scientific">Neocallimastix californiae</name>
    <dbReference type="NCBI Taxonomy" id="1754190"/>
    <lineage>
        <taxon>Eukaryota</taxon>
        <taxon>Fungi</taxon>
        <taxon>Fungi incertae sedis</taxon>
        <taxon>Chytridiomycota</taxon>
        <taxon>Chytridiomycota incertae sedis</taxon>
        <taxon>Neocallimastigomycetes</taxon>
        <taxon>Neocallimastigales</taxon>
        <taxon>Neocallimastigaceae</taxon>
        <taxon>Neocallimastix</taxon>
    </lineage>
</organism>
<sequence>MNANRDSRVEQIIDFISAMFNNSLLNFREHIGNRPIVLEMEKIYRRNTPLQYTSFNFIIDYIMEHHGGFFFNLGIEQLINIELMNFQPLKLVINNGINERTNNGKINVPLTLNLGFPGETNIKLVKIRNVISSYDFNYGDILRKLEKKGNKGKINLNREKVTIEDLGNYHEVNDLTLKINSNSNDYSYLLLFTLNERIIAIGEIMRFIGEKQFFRKKESSYIISLIENEGLYRFMYYMNAMLININEFRERFRYGIEVRMCEERNIVFDENNYEFGRNTQIGVARRKIRYLKELIEIFVSNDGPIQENQELNEPNNDIPVLQDNINDPVLQDNINDPVPQENNLHLLDQNINNNAFENLNGPMQQIQEHDRIPDPVPQDNNLQELNLNNLHLLGQNINNNVFENLNGLMQLIQEHNRIHDPVPQDNNLQELNLNNLHLLGQNINNNAFENLNGPMQLIQEHNRIPDPEPQDNLNYLQDNNFFNYY</sequence>
<dbReference type="Proteomes" id="UP000193920">
    <property type="component" value="Unassembled WGS sequence"/>
</dbReference>
<name>A0A1Y2DID6_9FUNG</name>
<reference evidence="1 2" key="1">
    <citation type="submission" date="2016-08" db="EMBL/GenBank/DDBJ databases">
        <title>A Parts List for Fungal Cellulosomes Revealed by Comparative Genomics.</title>
        <authorList>
            <consortium name="DOE Joint Genome Institute"/>
            <person name="Haitjema C.H."/>
            <person name="Gilmore S.P."/>
            <person name="Henske J.K."/>
            <person name="Solomon K.V."/>
            <person name="De Groot R."/>
            <person name="Kuo A."/>
            <person name="Mondo S.J."/>
            <person name="Salamov A.A."/>
            <person name="Labutti K."/>
            <person name="Zhao Z."/>
            <person name="Chiniquy J."/>
            <person name="Barry K."/>
            <person name="Brewer H.M."/>
            <person name="Purvine S.O."/>
            <person name="Wright A.T."/>
            <person name="Boxma B."/>
            <person name="Van Alen T."/>
            <person name="Hackstein J.H."/>
            <person name="Baker S.E."/>
            <person name="Grigoriev I.V."/>
            <person name="O'Malley M.A."/>
        </authorList>
    </citation>
    <scope>NUCLEOTIDE SEQUENCE [LARGE SCALE GENOMIC DNA]</scope>
    <source>
        <strain evidence="1 2">G1</strain>
    </source>
</reference>
<keyword evidence="2" id="KW-1185">Reference proteome</keyword>
<evidence type="ECO:0000313" key="1">
    <source>
        <dbReference type="EMBL" id="ORY58990.1"/>
    </source>
</evidence>
<gene>
    <name evidence="1" type="ORF">LY90DRAFT_701487</name>
</gene>
<proteinExistence type="predicted"/>
<evidence type="ECO:0000313" key="2">
    <source>
        <dbReference type="Proteomes" id="UP000193920"/>
    </source>
</evidence>
<dbReference type="EMBL" id="MCOG01000065">
    <property type="protein sequence ID" value="ORY58990.1"/>
    <property type="molecule type" value="Genomic_DNA"/>
</dbReference>
<dbReference type="AlphaFoldDB" id="A0A1Y2DID6"/>